<comment type="subcellular location">
    <subcellularLocation>
        <location evidence="2">Cytoplasm</location>
    </subcellularLocation>
</comment>
<gene>
    <name evidence="14" type="ORF">ODALV1_LOCUS25418</name>
</gene>
<evidence type="ECO:0000256" key="6">
    <source>
        <dbReference type="ARBA" id="ARBA00022490"/>
    </source>
</evidence>
<feature type="signal peptide" evidence="12">
    <location>
        <begin position="1"/>
        <end position="16"/>
    </location>
</feature>
<evidence type="ECO:0000313" key="15">
    <source>
        <dbReference type="Proteomes" id="UP001642540"/>
    </source>
</evidence>
<evidence type="ECO:0000256" key="3">
    <source>
        <dbReference type="ARBA" id="ARBA00010567"/>
    </source>
</evidence>
<comment type="cofactor">
    <cofactor evidence="1">
        <name>a divalent metal cation</name>
        <dbReference type="ChEBI" id="CHEBI:60240"/>
    </cofactor>
</comment>
<evidence type="ECO:0000256" key="1">
    <source>
        <dbReference type="ARBA" id="ARBA00001968"/>
    </source>
</evidence>
<dbReference type="Proteomes" id="UP001642540">
    <property type="component" value="Unassembled WGS sequence"/>
</dbReference>
<keyword evidence="7" id="KW-0479">Metal-binding</keyword>
<keyword evidence="6" id="KW-0963">Cytoplasm</keyword>
<evidence type="ECO:0000256" key="4">
    <source>
        <dbReference type="ARBA" id="ARBA00013081"/>
    </source>
</evidence>
<comment type="catalytic activity">
    <reaction evidence="11">
        <text>O-phospho-L-threonyl-[protein] + H2O = L-threonyl-[protein] + phosphate</text>
        <dbReference type="Rhea" id="RHEA:47004"/>
        <dbReference type="Rhea" id="RHEA-COMP:11060"/>
        <dbReference type="Rhea" id="RHEA-COMP:11605"/>
        <dbReference type="ChEBI" id="CHEBI:15377"/>
        <dbReference type="ChEBI" id="CHEBI:30013"/>
        <dbReference type="ChEBI" id="CHEBI:43474"/>
        <dbReference type="ChEBI" id="CHEBI:61977"/>
        <dbReference type="EC" id="3.1.3.16"/>
    </reaction>
</comment>
<dbReference type="InterPro" id="IPR041867">
    <property type="entry name" value="MPP_CSTP1"/>
</dbReference>
<evidence type="ECO:0000256" key="12">
    <source>
        <dbReference type="SAM" id="SignalP"/>
    </source>
</evidence>
<keyword evidence="12" id="KW-0732">Signal</keyword>
<proteinExistence type="inferred from homology"/>
<feature type="domain" description="Calcineurin-like phosphoesterase" evidence="13">
    <location>
        <begin position="110"/>
        <end position="300"/>
    </location>
</feature>
<evidence type="ECO:0000256" key="9">
    <source>
        <dbReference type="ARBA" id="ARBA00032900"/>
    </source>
</evidence>
<dbReference type="PANTHER" id="PTHR43143">
    <property type="entry name" value="METALLOPHOSPHOESTERASE, CALCINEURIN SUPERFAMILY"/>
    <property type="match status" value="1"/>
</dbReference>
<keyword evidence="15" id="KW-1185">Reference proteome</keyword>
<evidence type="ECO:0000256" key="8">
    <source>
        <dbReference type="ARBA" id="ARBA00022801"/>
    </source>
</evidence>
<dbReference type="EC" id="3.1.3.16" evidence="4"/>
<evidence type="ECO:0000256" key="7">
    <source>
        <dbReference type="ARBA" id="ARBA00022723"/>
    </source>
</evidence>
<evidence type="ECO:0000256" key="5">
    <source>
        <dbReference type="ARBA" id="ARBA00013356"/>
    </source>
</evidence>
<feature type="chain" id="PRO_5046613200" description="Serine/threonine-protein phosphatase CPPED1" evidence="12">
    <location>
        <begin position="17"/>
        <end position="364"/>
    </location>
</feature>
<evidence type="ECO:0000259" key="13">
    <source>
        <dbReference type="Pfam" id="PF00149"/>
    </source>
</evidence>
<evidence type="ECO:0000313" key="14">
    <source>
        <dbReference type="EMBL" id="CAL8134214.1"/>
    </source>
</evidence>
<dbReference type="PANTHER" id="PTHR43143:SF1">
    <property type="entry name" value="SERINE_THREONINE-PROTEIN PHOSPHATASE CPPED1"/>
    <property type="match status" value="1"/>
</dbReference>
<dbReference type="InterPro" id="IPR051918">
    <property type="entry name" value="STPP_CPPED1"/>
</dbReference>
<evidence type="ECO:0000256" key="2">
    <source>
        <dbReference type="ARBA" id="ARBA00004496"/>
    </source>
</evidence>
<dbReference type="Pfam" id="PF00149">
    <property type="entry name" value="Metallophos"/>
    <property type="match status" value="1"/>
</dbReference>
<protein>
    <recommendedName>
        <fullName evidence="5">Serine/threonine-protein phosphatase CPPED1</fullName>
        <ecNumber evidence="4">3.1.3.16</ecNumber>
    </recommendedName>
    <alternativeName>
        <fullName evidence="9">Calcineurin-like phosphoesterase domain-containing protein 1</fullName>
    </alternativeName>
</protein>
<accession>A0ABP1RRV9</accession>
<dbReference type="CDD" id="cd07395">
    <property type="entry name" value="MPP_CSTP1"/>
    <property type="match status" value="1"/>
</dbReference>
<dbReference type="InterPro" id="IPR004843">
    <property type="entry name" value="Calcineurin-like_PHP"/>
</dbReference>
<sequence>MLIKLGILCAVILTVATVLVSLPEVEKNVNLDLNTAVNLTGRNRERSIMEYHPPPESLPSMNITSFLEDPTEREWKGPFTFIQGADTQFGMIDHYLLKKDEPNWDKEIALTRDVIQRINAMNPKPKFFVVCGDMLDAFPYTVSQNSREFPGALELREKQYQDFVQVFKELVSDVKLVCVCGNHDIGDTPTKETLQVYKRQFGQDYFSFWAGGVKFVVLNSQYIYVPDAIPEETERQMQFMDGIADPKAKFIVLFMHIPLFVEEPEEEDFYFNVPKERRLQLLEKFYTAGVRYIFCGHYHRNAGGRYKKLELVVTSAIGAPLGDNPSGYRIVNVGEDEISHNYVTIRDSTDFSNSNEDTSNSNES</sequence>
<organism evidence="14 15">
    <name type="scientific">Orchesella dallaii</name>
    <dbReference type="NCBI Taxonomy" id="48710"/>
    <lineage>
        <taxon>Eukaryota</taxon>
        <taxon>Metazoa</taxon>
        <taxon>Ecdysozoa</taxon>
        <taxon>Arthropoda</taxon>
        <taxon>Hexapoda</taxon>
        <taxon>Collembola</taxon>
        <taxon>Entomobryomorpha</taxon>
        <taxon>Entomobryoidea</taxon>
        <taxon>Orchesellidae</taxon>
        <taxon>Orchesellinae</taxon>
        <taxon>Orchesella</taxon>
    </lineage>
</organism>
<dbReference type="InterPro" id="IPR029052">
    <property type="entry name" value="Metallo-depent_PP-like"/>
</dbReference>
<comment type="caution">
    <text evidence="14">The sequence shown here is derived from an EMBL/GenBank/DDBJ whole genome shotgun (WGS) entry which is preliminary data.</text>
</comment>
<comment type="catalytic activity">
    <reaction evidence="10">
        <text>O-phospho-L-seryl-[protein] + H2O = L-seryl-[protein] + phosphate</text>
        <dbReference type="Rhea" id="RHEA:20629"/>
        <dbReference type="Rhea" id="RHEA-COMP:9863"/>
        <dbReference type="Rhea" id="RHEA-COMP:11604"/>
        <dbReference type="ChEBI" id="CHEBI:15377"/>
        <dbReference type="ChEBI" id="CHEBI:29999"/>
        <dbReference type="ChEBI" id="CHEBI:43474"/>
        <dbReference type="ChEBI" id="CHEBI:83421"/>
        <dbReference type="EC" id="3.1.3.16"/>
    </reaction>
</comment>
<name>A0ABP1RRV9_9HEXA</name>
<dbReference type="EMBL" id="CAXLJM020000104">
    <property type="protein sequence ID" value="CAL8134214.1"/>
    <property type="molecule type" value="Genomic_DNA"/>
</dbReference>
<evidence type="ECO:0000256" key="11">
    <source>
        <dbReference type="ARBA" id="ARBA00048336"/>
    </source>
</evidence>
<evidence type="ECO:0000256" key="10">
    <source>
        <dbReference type="ARBA" id="ARBA00047761"/>
    </source>
</evidence>
<comment type="similarity">
    <text evidence="3">Belongs to the metallophosphoesterase superfamily. CPPED1 family.</text>
</comment>
<keyword evidence="8" id="KW-0378">Hydrolase</keyword>
<reference evidence="14 15" key="1">
    <citation type="submission" date="2024-08" db="EMBL/GenBank/DDBJ databases">
        <authorList>
            <person name="Cucini C."/>
            <person name="Frati F."/>
        </authorList>
    </citation>
    <scope>NUCLEOTIDE SEQUENCE [LARGE SCALE GENOMIC DNA]</scope>
</reference>
<dbReference type="Gene3D" id="3.60.21.10">
    <property type="match status" value="1"/>
</dbReference>
<dbReference type="SUPFAM" id="SSF56300">
    <property type="entry name" value="Metallo-dependent phosphatases"/>
    <property type="match status" value="1"/>
</dbReference>